<proteinExistence type="predicted"/>
<dbReference type="EMBL" id="JBHRTQ010000005">
    <property type="protein sequence ID" value="MFC3173716.1"/>
    <property type="molecule type" value="Genomic_DNA"/>
</dbReference>
<dbReference type="CDD" id="cd00829">
    <property type="entry name" value="SCP-x_thiolase"/>
    <property type="match status" value="1"/>
</dbReference>
<keyword evidence="3" id="KW-0012">Acyltransferase</keyword>
<gene>
    <name evidence="3" type="ORF">ACFOD9_05570</name>
</gene>
<dbReference type="PANTHER" id="PTHR42870:SF1">
    <property type="entry name" value="NON-SPECIFIC LIPID-TRANSFER PROTEIN-LIKE 2"/>
    <property type="match status" value="1"/>
</dbReference>
<comment type="caution">
    <text evidence="3">The sequence shown here is derived from an EMBL/GenBank/DDBJ whole genome shotgun (WGS) entry which is preliminary data.</text>
</comment>
<accession>A0ABV7ILY1</accession>
<dbReference type="PANTHER" id="PTHR42870">
    <property type="entry name" value="ACETYL-COA C-ACETYLTRANSFERASE"/>
    <property type="match status" value="1"/>
</dbReference>
<keyword evidence="4" id="KW-1185">Reference proteome</keyword>
<dbReference type="Pfam" id="PF22691">
    <property type="entry name" value="Thiolase_C_1"/>
    <property type="match status" value="1"/>
</dbReference>
<dbReference type="RefSeq" id="WP_379509101.1">
    <property type="nucleotide sequence ID" value="NZ_JBHRTQ010000005.1"/>
</dbReference>
<organism evidence="3 4">
    <name type="scientific">Novosphingobium bradum</name>
    <dbReference type="NCBI Taxonomy" id="1737444"/>
    <lineage>
        <taxon>Bacteria</taxon>
        <taxon>Pseudomonadati</taxon>
        <taxon>Pseudomonadota</taxon>
        <taxon>Alphaproteobacteria</taxon>
        <taxon>Sphingomonadales</taxon>
        <taxon>Sphingomonadaceae</taxon>
        <taxon>Novosphingobium</taxon>
    </lineage>
</organism>
<protein>
    <submittedName>
        <fullName evidence="3">Thiolase family protein</fullName>
        <ecNumber evidence="3">2.3.1.-</ecNumber>
    </submittedName>
</protein>
<evidence type="ECO:0000256" key="1">
    <source>
        <dbReference type="SAM" id="Phobius"/>
    </source>
</evidence>
<keyword evidence="1" id="KW-0812">Transmembrane</keyword>
<dbReference type="InterPro" id="IPR002155">
    <property type="entry name" value="Thiolase"/>
</dbReference>
<dbReference type="PIRSF" id="PIRSF000429">
    <property type="entry name" value="Ac-CoA_Ac_transf"/>
    <property type="match status" value="1"/>
</dbReference>
<feature type="transmembrane region" description="Helical" evidence="1">
    <location>
        <begin position="93"/>
        <end position="114"/>
    </location>
</feature>
<dbReference type="GO" id="GO:0016746">
    <property type="term" value="F:acyltransferase activity"/>
    <property type="evidence" value="ECO:0007669"/>
    <property type="project" value="UniProtKB-KW"/>
</dbReference>
<feature type="domain" description="Thiolase C-terminal" evidence="2">
    <location>
        <begin position="259"/>
        <end position="377"/>
    </location>
</feature>
<name>A0ABV7ILY1_9SPHN</name>
<evidence type="ECO:0000259" key="2">
    <source>
        <dbReference type="Pfam" id="PF22691"/>
    </source>
</evidence>
<keyword evidence="3" id="KW-0808">Transferase</keyword>
<keyword evidence="1" id="KW-0472">Membrane</keyword>
<dbReference type="InterPro" id="IPR016039">
    <property type="entry name" value="Thiolase-like"/>
</dbReference>
<evidence type="ECO:0000313" key="4">
    <source>
        <dbReference type="Proteomes" id="UP001595604"/>
    </source>
</evidence>
<dbReference type="EC" id="2.3.1.-" evidence="3"/>
<keyword evidence="1" id="KW-1133">Transmembrane helix</keyword>
<evidence type="ECO:0000313" key="3">
    <source>
        <dbReference type="EMBL" id="MFC3173716.1"/>
    </source>
</evidence>
<dbReference type="InterPro" id="IPR055140">
    <property type="entry name" value="Thiolase_C_2"/>
</dbReference>
<reference evidence="4" key="1">
    <citation type="journal article" date="2019" name="Int. J. Syst. Evol. Microbiol.">
        <title>The Global Catalogue of Microorganisms (GCM) 10K type strain sequencing project: providing services to taxonomists for standard genome sequencing and annotation.</title>
        <authorList>
            <consortium name="The Broad Institute Genomics Platform"/>
            <consortium name="The Broad Institute Genome Sequencing Center for Infectious Disease"/>
            <person name="Wu L."/>
            <person name="Ma J."/>
        </authorList>
    </citation>
    <scope>NUCLEOTIDE SEQUENCE [LARGE SCALE GENOMIC DNA]</scope>
    <source>
        <strain evidence="4">KCTC 42984</strain>
    </source>
</reference>
<dbReference type="Gene3D" id="3.40.47.10">
    <property type="match status" value="1"/>
</dbReference>
<dbReference type="SUPFAM" id="SSF53901">
    <property type="entry name" value="Thiolase-like"/>
    <property type="match status" value="2"/>
</dbReference>
<sequence length="383" mass="40924">MAHILKAETWRGKTAIVGVGTTRQGEHPGRSAEQIGVEALGLALADSGIDKSEIDGLITCATTQGQGTDASFGPLLGIDPAFSATLDYGSCNFSLHLAVMAIASGLASTVALIYGCNQRTNKASFAGGYGAGADFTHPYGYLHVAAPFAMAFNRHRHLYGTTEEQLGHVAVVQREYARMNPLSVFTDPLTIDDYLATPYLIEPLRRHDMTMISDGGAALIVTSAERARDLPGKAVSVAGMAEQAAWRSNDLEDNVMRPWMKNVAARLYGSSGFTPDQIDLLYVQDPCSFYILEMLEHYGFCQPGESGPFVAAGNTRLGGRLPVNTNGGQLSEAYMWGWLHLCEAVRQLRGECGARQVLGARVAQYASAAAGLRGAATILTVED</sequence>
<dbReference type="Proteomes" id="UP001595604">
    <property type="component" value="Unassembled WGS sequence"/>
</dbReference>